<dbReference type="Pfam" id="PF08895">
    <property type="entry name" value="DUF1840"/>
    <property type="match status" value="1"/>
</dbReference>
<accession>A0A4R2M944</accession>
<dbReference type="GeneID" id="99683170"/>
<evidence type="ECO:0000313" key="2">
    <source>
        <dbReference type="Proteomes" id="UP000295106"/>
    </source>
</evidence>
<sequence>MIYKFKSQATGDLIMLGPHGDRVLRLLGREPAPQGIIEVGAMAAAIAALEQAAAEDDEARREAGSEDPGEAARVARQVSLRSRVWPMIQMLRRAHEAGEPIVWGV</sequence>
<dbReference type="EMBL" id="SLXD01000011">
    <property type="protein sequence ID" value="TCP00967.1"/>
    <property type="molecule type" value="Genomic_DNA"/>
</dbReference>
<gene>
    <name evidence="1" type="ORF">EV684_111174</name>
</gene>
<protein>
    <submittedName>
        <fullName evidence="1">Uncharacterized protein DUF1840</fullName>
    </submittedName>
</protein>
<organism evidence="1 2">
    <name type="scientific">Rubrivivax gelatinosus</name>
    <name type="common">Rhodocyclus gelatinosus</name>
    <name type="synonym">Rhodopseudomonas gelatinosa</name>
    <dbReference type="NCBI Taxonomy" id="28068"/>
    <lineage>
        <taxon>Bacteria</taxon>
        <taxon>Pseudomonadati</taxon>
        <taxon>Pseudomonadota</taxon>
        <taxon>Betaproteobacteria</taxon>
        <taxon>Burkholderiales</taxon>
        <taxon>Sphaerotilaceae</taxon>
        <taxon>Rubrivivax</taxon>
    </lineage>
</organism>
<proteinExistence type="predicted"/>
<dbReference type="OrthoDB" id="5296629at2"/>
<name>A0A4R2M944_RUBGE</name>
<evidence type="ECO:0000313" key="1">
    <source>
        <dbReference type="EMBL" id="TCP00967.1"/>
    </source>
</evidence>
<dbReference type="InterPro" id="IPR014991">
    <property type="entry name" value="DUF1840"/>
</dbReference>
<comment type="caution">
    <text evidence="1">The sequence shown here is derived from an EMBL/GenBank/DDBJ whole genome shotgun (WGS) entry which is preliminary data.</text>
</comment>
<reference evidence="1 2" key="1">
    <citation type="submission" date="2019-03" db="EMBL/GenBank/DDBJ databases">
        <title>Genomic Encyclopedia of Type Strains, Phase IV (KMG-IV): sequencing the most valuable type-strain genomes for metagenomic binning, comparative biology and taxonomic classification.</title>
        <authorList>
            <person name="Goeker M."/>
        </authorList>
    </citation>
    <scope>NUCLEOTIDE SEQUENCE [LARGE SCALE GENOMIC DNA]</scope>
    <source>
        <strain evidence="1 2">DSM 1709</strain>
    </source>
</reference>
<dbReference type="RefSeq" id="WP_132648586.1">
    <property type="nucleotide sequence ID" value="NZ_CP181386.1"/>
</dbReference>
<dbReference type="Proteomes" id="UP000295106">
    <property type="component" value="Unassembled WGS sequence"/>
</dbReference>
<dbReference type="AlphaFoldDB" id="A0A4R2M944"/>